<reference evidence="2 3" key="1">
    <citation type="submission" date="2018-05" db="EMBL/GenBank/DDBJ databases">
        <title>complete genome sequence of Aquabacterium olei NBRC 110486.</title>
        <authorList>
            <person name="Tang B."/>
            <person name="Chang J."/>
            <person name="Zhang L."/>
            <person name="Yang H."/>
        </authorList>
    </citation>
    <scope>NUCLEOTIDE SEQUENCE [LARGE SCALE GENOMIC DNA]</scope>
    <source>
        <strain evidence="2 3">NBRC 110486</strain>
    </source>
</reference>
<protein>
    <submittedName>
        <fullName evidence="2">Uncharacterized protein</fullName>
    </submittedName>
</protein>
<organism evidence="2 3">
    <name type="scientific">Aquabacterium olei</name>
    <dbReference type="NCBI Taxonomy" id="1296669"/>
    <lineage>
        <taxon>Bacteria</taxon>
        <taxon>Pseudomonadati</taxon>
        <taxon>Pseudomonadota</taxon>
        <taxon>Betaproteobacteria</taxon>
        <taxon>Burkholderiales</taxon>
        <taxon>Aquabacterium</taxon>
    </lineage>
</organism>
<dbReference type="Proteomes" id="UP000244892">
    <property type="component" value="Chromosome"/>
</dbReference>
<name>A0A2U8FMV0_9BURK</name>
<dbReference type="AlphaFoldDB" id="A0A2U8FMV0"/>
<evidence type="ECO:0000313" key="3">
    <source>
        <dbReference type="Proteomes" id="UP000244892"/>
    </source>
</evidence>
<proteinExistence type="predicted"/>
<evidence type="ECO:0000256" key="1">
    <source>
        <dbReference type="SAM" id="MobiDB-lite"/>
    </source>
</evidence>
<gene>
    <name evidence="2" type="ORF">DEH84_01710</name>
</gene>
<evidence type="ECO:0000313" key="2">
    <source>
        <dbReference type="EMBL" id="AWI52293.1"/>
    </source>
</evidence>
<dbReference type="EMBL" id="CP029210">
    <property type="protein sequence ID" value="AWI52293.1"/>
    <property type="molecule type" value="Genomic_DNA"/>
</dbReference>
<dbReference type="RefSeq" id="WP_109034175.1">
    <property type="nucleotide sequence ID" value="NZ_CP029210.1"/>
</dbReference>
<dbReference type="KEGG" id="aon:DEH84_01710"/>
<dbReference type="OrthoDB" id="9156939at2"/>
<accession>A0A2U8FMV0</accession>
<feature type="region of interest" description="Disordered" evidence="1">
    <location>
        <begin position="1"/>
        <end position="27"/>
    </location>
</feature>
<sequence>MIARPSAQRMPIPFSAPGLGPAPSPAAPPVVATTLLPRRSPVTVSLGNALPPVPPAHAPTRFARFTGQGRLSVRSSTSGQHYRFVGHGDTQPVDPRDVLMLRRIPDLQLGD</sequence>
<keyword evidence="3" id="KW-1185">Reference proteome</keyword>